<proteinExistence type="predicted"/>
<sequence>MNISKVEETYTIGWITSGVLVFSVAWKTAKLIRSKFGLPESPASDCLTHCFCEFCALCQEYRELKNRGLDPSLGWHGNMQVVMAPPMGQYMKG</sequence>
<organism evidence="2 3">
    <name type="scientific">Thlaspi arvense</name>
    <name type="common">Field penny-cress</name>
    <dbReference type="NCBI Taxonomy" id="13288"/>
    <lineage>
        <taxon>Eukaryota</taxon>
        <taxon>Viridiplantae</taxon>
        <taxon>Streptophyta</taxon>
        <taxon>Embryophyta</taxon>
        <taxon>Tracheophyta</taxon>
        <taxon>Spermatophyta</taxon>
        <taxon>Magnoliopsida</taxon>
        <taxon>eudicotyledons</taxon>
        <taxon>Gunneridae</taxon>
        <taxon>Pentapetalae</taxon>
        <taxon>rosids</taxon>
        <taxon>malvids</taxon>
        <taxon>Brassicales</taxon>
        <taxon>Brassicaceae</taxon>
        <taxon>Thlaspideae</taxon>
        <taxon>Thlaspi</taxon>
    </lineage>
</organism>
<keyword evidence="1" id="KW-1133">Transmembrane helix</keyword>
<keyword evidence="3" id="KW-1185">Reference proteome</keyword>
<dbReference type="Pfam" id="PF04749">
    <property type="entry name" value="PLAC8"/>
    <property type="match status" value="1"/>
</dbReference>
<reference evidence="2 3" key="1">
    <citation type="submission" date="2022-03" db="EMBL/GenBank/DDBJ databases">
        <authorList>
            <person name="Nunn A."/>
            <person name="Chopra R."/>
            <person name="Nunn A."/>
            <person name="Contreras Garrido A."/>
        </authorList>
    </citation>
    <scope>NUCLEOTIDE SEQUENCE [LARGE SCALE GENOMIC DNA]</scope>
</reference>
<dbReference type="InterPro" id="IPR006461">
    <property type="entry name" value="PLAC_motif_containing"/>
</dbReference>
<keyword evidence="1" id="KW-0472">Membrane</keyword>
<evidence type="ECO:0000313" key="2">
    <source>
        <dbReference type="EMBL" id="CAH2053386.1"/>
    </source>
</evidence>
<keyword evidence="1" id="KW-0812">Transmembrane</keyword>
<feature type="transmembrane region" description="Helical" evidence="1">
    <location>
        <begin position="12"/>
        <end position="29"/>
    </location>
</feature>
<dbReference type="AlphaFoldDB" id="A0AAU9RYU7"/>
<evidence type="ECO:0000256" key="1">
    <source>
        <dbReference type="SAM" id="Phobius"/>
    </source>
</evidence>
<protein>
    <submittedName>
        <fullName evidence="2">Uncharacterized protein</fullName>
    </submittedName>
</protein>
<dbReference type="EMBL" id="OU466859">
    <property type="protein sequence ID" value="CAH2053386.1"/>
    <property type="molecule type" value="Genomic_DNA"/>
</dbReference>
<dbReference type="NCBIfam" id="TIGR01571">
    <property type="entry name" value="A_thal_Cys_rich"/>
    <property type="match status" value="1"/>
</dbReference>
<name>A0AAU9RYU7_THLAR</name>
<evidence type="ECO:0000313" key="3">
    <source>
        <dbReference type="Proteomes" id="UP000836841"/>
    </source>
</evidence>
<dbReference type="Proteomes" id="UP000836841">
    <property type="component" value="Chromosome 3"/>
</dbReference>
<accession>A0AAU9RYU7</accession>
<gene>
    <name evidence="2" type="ORF">TAV2_LOCUS9124</name>
</gene>
<dbReference type="PANTHER" id="PTHR15907">
    <property type="entry name" value="DUF614 FAMILY PROTEIN-RELATED"/>
    <property type="match status" value="1"/>
</dbReference>